<comment type="similarity">
    <text evidence="4">Belongs to the cyclic nucleotide phosphodiesterase class-III family.</text>
</comment>
<reference evidence="6 7" key="2">
    <citation type="journal article" date="2012" name="Stand. Genomic Sci.">
        <title>Complete genome sequence of the moderately thermophilic mineral-sulfide-oxidizing firmicute Sulfobacillus acidophilus type strain (NAL(T)).</title>
        <authorList>
            <person name="Anderson I."/>
            <person name="Chertkov O."/>
            <person name="Chen A."/>
            <person name="Saunders E."/>
            <person name="Lapidus A."/>
            <person name="Nolan M."/>
            <person name="Lucas S."/>
            <person name="Hammon N."/>
            <person name="Deshpande S."/>
            <person name="Cheng J.F."/>
            <person name="Han C."/>
            <person name="Tapia R."/>
            <person name="Goodwin L.A."/>
            <person name="Pitluck S."/>
            <person name="Liolios K."/>
            <person name="Pagani I."/>
            <person name="Ivanova N."/>
            <person name="Mikhailova N."/>
            <person name="Pati A."/>
            <person name="Palaniappan K."/>
            <person name="Land M."/>
            <person name="Pan C."/>
            <person name="Rohde M."/>
            <person name="Pukall R."/>
            <person name="Goker M."/>
            <person name="Detter J.C."/>
            <person name="Woyke T."/>
            <person name="Bristow J."/>
            <person name="Eisen J.A."/>
            <person name="Markowitz V."/>
            <person name="Hugenholtz P."/>
            <person name="Kyrpides N.C."/>
            <person name="Klenk H.P."/>
            <person name="Mavromatis K."/>
        </authorList>
    </citation>
    <scope>NUCLEOTIDE SEQUENCE [LARGE SCALE GENOMIC DNA]</scope>
    <source>
        <strain evidence="7">ATCC 700253 / DSM 10332 / NAL</strain>
    </source>
</reference>
<evidence type="ECO:0000313" key="7">
    <source>
        <dbReference type="Proteomes" id="UP000005439"/>
    </source>
</evidence>
<evidence type="ECO:0000256" key="1">
    <source>
        <dbReference type="ARBA" id="ARBA00022723"/>
    </source>
</evidence>
<keyword evidence="7" id="KW-1185">Reference proteome</keyword>
<evidence type="ECO:0000256" key="2">
    <source>
        <dbReference type="ARBA" id="ARBA00022801"/>
    </source>
</evidence>
<protein>
    <submittedName>
        <fullName evidence="6">Metallophosphoesterase</fullName>
    </submittedName>
</protein>
<gene>
    <name evidence="6" type="ordered locus">Sulac_2731</name>
</gene>
<dbReference type="PANTHER" id="PTHR42988">
    <property type="entry name" value="PHOSPHOHYDROLASE"/>
    <property type="match status" value="1"/>
</dbReference>
<dbReference type="Proteomes" id="UP000005439">
    <property type="component" value="Chromosome"/>
</dbReference>
<evidence type="ECO:0000259" key="5">
    <source>
        <dbReference type="Pfam" id="PF00149"/>
    </source>
</evidence>
<keyword evidence="1" id="KW-0479">Metal-binding</keyword>
<organism evidence="6 7">
    <name type="scientific">Sulfobacillus acidophilus (strain ATCC 700253 / DSM 10332 / NAL)</name>
    <dbReference type="NCBI Taxonomy" id="679936"/>
    <lineage>
        <taxon>Bacteria</taxon>
        <taxon>Bacillati</taxon>
        <taxon>Bacillota</taxon>
        <taxon>Clostridia</taxon>
        <taxon>Eubacteriales</taxon>
        <taxon>Clostridiales Family XVII. Incertae Sedis</taxon>
        <taxon>Sulfobacillus</taxon>
    </lineage>
</organism>
<dbReference type="EMBL" id="CP003179">
    <property type="protein sequence ID" value="AEW06193.1"/>
    <property type="molecule type" value="Genomic_DNA"/>
</dbReference>
<evidence type="ECO:0000313" key="6">
    <source>
        <dbReference type="EMBL" id="AEW06193.1"/>
    </source>
</evidence>
<keyword evidence="3" id="KW-0408">Iron</keyword>
<name>G8TXY7_SULAD</name>
<proteinExistence type="inferred from homology"/>
<dbReference type="GO" id="GO:0046872">
    <property type="term" value="F:metal ion binding"/>
    <property type="evidence" value="ECO:0007669"/>
    <property type="project" value="UniProtKB-KW"/>
</dbReference>
<dbReference type="InterPro" id="IPR029052">
    <property type="entry name" value="Metallo-depent_PP-like"/>
</dbReference>
<dbReference type="InterPro" id="IPR004843">
    <property type="entry name" value="Calcineurin-like_PHP"/>
</dbReference>
<dbReference type="PATRIC" id="fig|679936.5.peg.2824"/>
<accession>G8TXY7</accession>
<dbReference type="Gene3D" id="3.60.21.10">
    <property type="match status" value="1"/>
</dbReference>
<dbReference type="HOGENOM" id="CLU_951963_0_0_9"/>
<keyword evidence="2" id="KW-0378">Hydrolase</keyword>
<dbReference type="GO" id="GO:0016787">
    <property type="term" value="F:hydrolase activity"/>
    <property type="evidence" value="ECO:0007669"/>
    <property type="project" value="UniProtKB-KW"/>
</dbReference>
<dbReference type="STRING" id="679936.Sulac_2731"/>
<dbReference type="PANTHER" id="PTHR42988:SF2">
    <property type="entry name" value="CYCLIC NUCLEOTIDE PHOSPHODIESTERASE CBUA0032-RELATED"/>
    <property type="match status" value="1"/>
</dbReference>
<feature type="domain" description="Calcineurin-like phosphoesterase" evidence="5">
    <location>
        <begin position="3"/>
        <end position="208"/>
    </location>
</feature>
<dbReference type="SUPFAM" id="SSF56300">
    <property type="entry name" value="Metallo-dependent phosphatases"/>
    <property type="match status" value="1"/>
</dbReference>
<dbReference type="AlphaFoldDB" id="G8TXY7"/>
<evidence type="ECO:0000256" key="3">
    <source>
        <dbReference type="ARBA" id="ARBA00023004"/>
    </source>
</evidence>
<dbReference type="InterPro" id="IPR050884">
    <property type="entry name" value="CNP_phosphodiesterase-III"/>
</dbReference>
<evidence type="ECO:0000256" key="4">
    <source>
        <dbReference type="ARBA" id="ARBA00025742"/>
    </source>
</evidence>
<reference evidence="7" key="1">
    <citation type="submission" date="2011-12" db="EMBL/GenBank/DDBJ databases">
        <title>The complete genome of chromosome of Sulfobacillus acidophilus DSM 10332.</title>
        <authorList>
            <person name="Lucas S."/>
            <person name="Han J."/>
            <person name="Lapidus A."/>
            <person name="Bruce D."/>
            <person name="Goodwin L."/>
            <person name="Pitluck S."/>
            <person name="Peters L."/>
            <person name="Kyrpides N."/>
            <person name="Mavromatis K."/>
            <person name="Ivanova N."/>
            <person name="Mikhailova N."/>
            <person name="Chertkov O."/>
            <person name="Saunders E."/>
            <person name="Detter J.C."/>
            <person name="Tapia R."/>
            <person name="Han C."/>
            <person name="Land M."/>
            <person name="Hauser L."/>
            <person name="Markowitz V."/>
            <person name="Cheng J.-F."/>
            <person name="Hugenholtz P."/>
            <person name="Woyke T."/>
            <person name="Wu D."/>
            <person name="Pukall R."/>
            <person name="Gehrich-Schroeter G."/>
            <person name="Schneider S."/>
            <person name="Klenk H.-P."/>
            <person name="Eisen J.A."/>
        </authorList>
    </citation>
    <scope>NUCLEOTIDE SEQUENCE [LARGE SCALE GENOMIC DNA]</scope>
    <source>
        <strain evidence="7">ATCC 700253 / DSM 10332 / NAL</strain>
    </source>
</reference>
<sequence>MWRIAHLSDLHWENPERYFSGGQDALRLTARQVRQALPDLVVVTGDLTTYGSADPAQFIGVRQWLEDLGVPYMVVPGNHDLGANRLRGATYPDTERYHSEPWAATPFAQAFGLSEPVSVRRLGPIRIMAVALRDGDPDGSIPRLQAAISEEDTPVVILAHYPLETVRATGPLAVFGAGDYIAHSLPALRASLAPIGSRVLYLAGHVHAASVRRLADGITQMTAGGLGPGPSQWWLFHLGESDITYQSQVGAGPQTFWERFGAQLSDSHAYHWGPPADWQGRWAWASADDEKTAVNERSTR</sequence>
<dbReference type="Pfam" id="PF00149">
    <property type="entry name" value="Metallophos"/>
    <property type="match status" value="1"/>
</dbReference>
<dbReference type="KEGG" id="sap:Sulac_2731"/>